<sequence>MFAVPNERRCGVEEINRKGCPKYDIGKWIVRSPQGSKEIRQRAALLGSLNLVPSTGPQSRIFEDVDRRAHLVKKFSCGSSFEFSPQPDLPDAILCLLARGRFCALSFLYCLGGFTELLVVSLAISSPHMESEVYCCGLIYGYLDRVLKDALSQCGLFAPVITFTFVPRKAETSPSLCCDGTAHFPTIHFVQSPSSFISKILRPK</sequence>
<reference evidence="1" key="1">
    <citation type="journal article" date="2020" name="Stud. Mycol.">
        <title>101 Dothideomycetes genomes: a test case for predicting lifestyles and emergence of pathogens.</title>
        <authorList>
            <person name="Haridas S."/>
            <person name="Albert R."/>
            <person name="Binder M."/>
            <person name="Bloem J."/>
            <person name="Labutti K."/>
            <person name="Salamov A."/>
            <person name="Andreopoulos B."/>
            <person name="Baker S."/>
            <person name="Barry K."/>
            <person name="Bills G."/>
            <person name="Bluhm B."/>
            <person name="Cannon C."/>
            <person name="Castanera R."/>
            <person name="Culley D."/>
            <person name="Daum C."/>
            <person name="Ezra D."/>
            <person name="Gonzalez J."/>
            <person name="Henrissat B."/>
            <person name="Kuo A."/>
            <person name="Liang C."/>
            <person name="Lipzen A."/>
            <person name="Lutzoni F."/>
            <person name="Magnuson J."/>
            <person name="Mondo S."/>
            <person name="Nolan M."/>
            <person name="Ohm R."/>
            <person name="Pangilinan J."/>
            <person name="Park H.-J."/>
            <person name="Ramirez L."/>
            <person name="Alfaro M."/>
            <person name="Sun H."/>
            <person name="Tritt A."/>
            <person name="Yoshinaga Y."/>
            <person name="Zwiers L.-H."/>
            <person name="Turgeon B."/>
            <person name="Goodwin S."/>
            <person name="Spatafora J."/>
            <person name="Crous P."/>
            <person name="Grigoriev I."/>
        </authorList>
    </citation>
    <scope>NUCLEOTIDE SEQUENCE</scope>
    <source>
        <strain evidence="1">ATCC 200398</strain>
    </source>
</reference>
<proteinExistence type="predicted"/>
<protein>
    <submittedName>
        <fullName evidence="1">Uncharacterized protein</fullName>
    </submittedName>
</protein>
<keyword evidence="2" id="KW-1185">Reference proteome</keyword>
<accession>A0ACB6QZR7</accession>
<dbReference type="EMBL" id="MU003504">
    <property type="protein sequence ID" value="KAF2471696.1"/>
    <property type="molecule type" value="Genomic_DNA"/>
</dbReference>
<gene>
    <name evidence="1" type="ORF">BDR25DRAFT_354194</name>
</gene>
<comment type="caution">
    <text evidence="1">The sequence shown here is derived from an EMBL/GenBank/DDBJ whole genome shotgun (WGS) entry which is preliminary data.</text>
</comment>
<evidence type="ECO:0000313" key="1">
    <source>
        <dbReference type="EMBL" id="KAF2471696.1"/>
    </source>
</evidence>
<dbReference type="Proteomes" id="UP000799755">
    <property type="component" value="Unassembled WGS sequence"/>
</dbReference>
<name>A0ACB6QZR7_9PLEO</name>
<organism evidence="1 2">
    <name type="scientific">Lindgomyces ingoldianus</name>
    <dbReference type="NCBI Taxonomy" id="673940"/>
    <lineage>
        <taxon>Eukaryota</taxon>
        <taxon>Fungi</taxon>
        <taxon>Dikarya</taxon>
        <taxon>Ascomycota</taxon>
        <taxon>Pezizomycotina</taxon>
        <taxon>Dothideomycetes</taxon>
        <taxon>Pleosporomycetidae</taxon>
        <taxon>Pleosporales</taxon>
        <taxon>Lindgomycetaceae</taxon>
        <taxon>Lindgomyces</taxon>
    </lineage>
</organism>
<evidence type="ECO:0000313" key="2">
    <source>
        <dbReference type="Proteomes" id="UP000799755"/>
    </source>
</evidence>